<evidence type="ECO:0000313" key="2">
    <source>
        <dbReference type="Proteomes" id="UP001189429"/>
    </source>
</evidence>
<protein>
    <submittedName>
        <fullName evidence="1">Uncharacterized protein</fullName>
    </submittedName>
</protein>
<organism evidence="1 2">
    <name type="scientific">Prorocentrum cordatum</name>
    <dbReference type="NCBI Taxonomy" id="2364126"/>
    <lineage>
        <taxon>Eukaryota</taxon>
        <taxon>Sar</taxon>
        <taxon>Alveolata</taxon>
        <taxon>Dinophyceae</taxon>
        <taxon>Prorocentrales</taxon>
        <taxon>Prorocentraceae</taxon>
        <taxon>Prorocentrum</taxon>
    </lineage>
</organism>
<feature type="non-terminal residue" evidence="1">
    <location>
        <position position="1"/>
    </location>
</feature>
<proteinExistence type="predicted"/>
<reference evidence="1" key="1">
    <citation type="submission" date="2023-10" db="EMBL/GenBank/DDBJ databases">
        <authorList>
            <person name="Chen Y."/>
            <person name="Shah S."/>
            <person name="Dougan E. K."/>
            <person name="Thang M."/>
            <person name="Chan C."/>
        </authorList>
    </citation>
    <scope>NUCLEOTIDE SEQUENCE [LARGE SCALE GENOMIC DNA]</scope>
</reference>
<accession>A0ABN9PBB5</accession>
<sequence>PPRRRRSPPPRARGAARRGLSGAACGAACVGGLRAPGCGAAGVDAAALGLALALCLSLAKEVGFAGPAGATAAPARKRAALSAEPGGVIGDEARLPEKLLAGVLADPRNFQQRPPTRSRSSCTTCQSCRKGCGFLPMARAVCSLTSKFPVVVSSRDMACLV</sequence>
<keyword evidence="2" id="KW-1185">Reference proteome</keyword>
<evidence type="ECO:0000313" key="1">
    <source>
        <dbReference type="EMBL" id="CAK0788648.1"/>
    </source>
</evidence>
<name>A0ABN9PBB5_9DINO</name>
<comment type="caution">
    <text evidence="1">The sequence shown here is derived from an EMBL/GenBank/DDBJ whole genome shotgun (WGS) entry which is preliminary data.</text>
</comment>
<dbReference type="Proteomes" id="UP001189429">
    <property type="component" value="Unassembled WGS sequence"/>
</dbReference>
<dbReference type="EMBL" id="CAUYUJ010000102">
    <property type="protein sequence ID" value="CAK0788648.1"/>
    <property type="molecule type" value="Genomic_DNA"/>
</dbReference>
<gene>
    <name evidence="1" type="ORF">PCOR1329_LOCUS487</name>
</gene>